<keyword evidence="1" id="KW-0812">Transmembrane</keyword>
<evidence type="ECO:0000256" key="1">
    <source>
        <dbReference type="SAM" id="Phobius"/>
    </source>
</evidence>
<sequence>MLPLGFRTNIHPVTSARGMSVWFLTLGGVVLCYVAGQVEESRFFALPLFLGMGMLFGGFAIHFNYQNFELHPDGKRYRYFSNILGLRVGEWRQLPLVTAVVMKHFSETPISSSRGWQVPNPLAYCIVMLSTEAANHQGIIVHKFLRSHRGQAAKLTMQLADYLKVAPLLFEPQ</sequence>
<proteinExistence type="predicted"/>
<organism evidence="2 3">
    <name type="scientific">Hymenobacter monticola</name>
    <dbReference type="NCBI Taxonomy" id="1705399"/>
    <lineage>
        <taxon>Bacteria</taxon>
        <taxon>Pseudomonadati</taxon>
        <taxon>Bacteroidota</taxon>
        <taxon>Cytophagia</taxon>
        <taxon>Cytophagales</taxon>
        <taxon>Hymenobacteraceae</taxon>
        <taxon>Hymenobacter</taxon>
    </lineage>
</organism>
<feature type="transmembrane region" description="Helical" evidence="1">
    <location>
        <begin position="21"/>
        <end position="38"/>
    </location>
</feature>
<name>A0ABY4B7A9_9BACT</name>
<keyword evidence="1" id="KW-1133">Transmembrane helix</keyword>
<keyword evidence="3" id="KW-1185">Reference proteome</keyword>
<accession>A0ABY4B7A9</accession>
<reference evidence="2 3" key="1">
    <citation type="submission" date="2022-03" db="EMBL/GenBank/DDBJ databases">
        <title>Hymenobactersp. isolated from the air.</title>
        <authorList>
            <person name="Won M."/>
            <person name="Kwon S.-W."/>
        </authorList>
    </citation>
    <scope>NUCLEOTIDE SEQUENCE [LARGE SCALE GENOMIC DNA]</scope>
    <source>
        <strain evidence="2 3">KACC 22596</strain>
    </source>
</reference>
<dbReference type="RefSeq" id="WP_243513464.1">
    <property type="nucleotide sequence ID" value="NZ_CP094534.1"/>
</dbReference>
<keyword evidence="1" id="KW-0472">Membrane</keyword>
<evidence type="ECO:0000313" key="3">
    <source>
        <dbReference type="Proteomes" id="UP000831390"/>
    </source>
</evidence>
<dbReference type="EMBL" id="CP094534">
    <property type="protein sequence ID" value="UOE33586.1"/>
    <property type="molecule type" value="Genomic_DNA"/>
</dbReference>
<feature type="transmembrane region" description="Helical" evidence="1">
    <location>
        <begin position="44"/>
        <end position="65"/>
    </location>
</feature>
<evidence type="ECO:0000313" key="2">
    <source>
        <dbReference type="EMBL" id="UOE33586.1"/>
    </source>
</evidence>
<dbReference type="Proteomes" id="UP000831390">
    <property type="component" value="Chromosome"/>
</dbReference>
<gene>
    <name evidence="2" type="ORF">MTP16_20985</name>
</gene>
<protein>
    <submittedName>
        <fullName evidence="2">Uncharacterized protein</fullName>
    </submittedName>
</protein>